<comment type="caution">
    <text evidence="1">The sequence shown here is derived from an EMBL/GenBank/DDBJ whole genome shotgun (WGS) entry which is preliminary data.</text>
</comment>
<keyword evidence="2" id="KW-1185">Reference proteome</keyword>
<dbReference type="EMBL" id="CAAALY010069158">
    <property type="protein sequence ID" value="VEL24702.1"/>
    <property type="molecule type" value="Genomic_DNA"/>
</dbReference>
<name>A0A448X094_9PLAT</name>
<dbReference type="AlphaFoldDB" id="A0A448X094"/>
<dbReference type="Proteomes" id="UP000784294">
    <property type="component" value="Unassembled WGS sequence"/>
</dbReference>
<evidence type="ECO:0000313" key="1">
    <source>
        <dbReference type="EMBL" id="VEL24702.1"/>
    </source>
</evidence>
<sequence length="74" mass="7957">MTCSHDPFEGSTSWDGDNLNLAAASKGHRPHGTNHCRILLGPKGNCRVSSKSLALQTRSVLSLVNLDLMSDYCA</sequence>
<evidence type="ECO:0000313" key="2">
    <source>
        <dbReference type="Proteomes" id="UP000784294"/>
    </source>
</evidence>
<organism evidence="1 2">
    <name type="scientific">Protopolystoma xenopodis</name>
    <dbReference type="NCBI Taxonomy" id="117903"/>
    <lineage>
        <taxon>Eukaryota</taxon>
        <taxon>Metazoa</taxon>
        <taxon>Spiralia</taxon>
        <taxon>Lophotrochozoa</taxon>
        <taxon>Platyhelminthes</taxon>
        <taxon>Monogenea</taxon>
        <taxon>Polyopisthocotylea</taxon>
        <taxon>Polystomatidea</taxon>
        <taxon>Polystomatidae</taxon>
        <taxon>Protopolystoma</taxon>
    </lineage>
</organism>
<proteinExistence type="predicted"/>
<accession>A0A448X094</accession>
<reference evidence="1" key="1">
    <citation type="submission" date="2018-11" db="EMBL/GenBank/DDBJ databases">
        <authorList>
            <consortium name="Pathogen Informatics"/>
        </authorList>
    </citation>
    <scope>NUCLEOTIDE SEQUENCE</scope>
</reference>
<gene>
    <name evidence="1" type="ORF">PXEA_LOCUS18142</name>
</gene>
<protein>
    <submittedName>
        <fullName evidence="1">Uncharacterized protein</fullName>
    </submittedName>
</protein>